<evidence type="ECO:0000313" key="2">
    <source>
        <dbReference type="EnsemblPlants" id="Bra001538.1-P"/>
    </source>
</evidence>
<reference evidence="2" key="3">
    <citation type="submission" date="2023-03" db="UniProtKB">
        <authorList>
            <consortium name="EnsemblPlants"/>
        </authorList>
    </citation>
    <scope>IDENTIFICATION</scope>
    <source>
        <strain evidence="2">cv. Chiifu-401-42</strain>
    </source>
</reference>
<accession>M4CBF8</accession>
<reference evidence="2 3" key="1">
    <citation type="journal article" date="2011" name="Nat. Genet.">
        <title>The genome of the mesopolyploid crop species Brassica rapa.</title>
        <authorList>
            <consortium name="Brassica rapa Genome Sequencing Project Consortium"/>
            <person name="Wang X."/>
            <person name="Wang H."/>
            <person name="Wang J."/>
            <person name="Sun R."/>
            <person name="Wu J."/>
            <person name="Liu S."/>
            <person name="Bai Y."/>
            <person name="Mun J.H."/>
            <person name="Bancroft I."/>
            <person name="Cheng F."/>
            <person name="Huang S."/>
            <person name="Li X."/>
            <person name="Hua W."/>
            <person name="Wang J."/>
            <person name="Wang X."/>
            <person name="Freeling M."/>
            <person name="Pires J.C."/>
            <person name="Paterson A.H."/>
            <person name="Chalhoub B."/>
            <person name="Wang B."/>
            <person name="Hayward A."/>
            <person name="Sharpe A.G."/>
            <person name="Park B.S."/>
            <person name="Weisshaar B."/>
            <person name="Liu B."/>
            <person name="Li B."/>
            <person name="Liu B."/>
            <person name="Tong C."/>
            <person name="Song C."/>
            <person name="Duran C."/>
            <person name="Peng C."/>
            <person name="Geng C."/>
            <person name="Koh C."/>
            <person name="Lin C."/>
            <person name="Edwards D."/>
            <person name="Mu D."/>
            <person name="Shen D."/>
            <person name="Soumpourou E."/>
            <person name="Li F."/>
            <person name="Fraser F."/>
            <person name="Conant G."/>
            <person name="Lassalle G."/>
            <person name="King G.J."/>
            <person name="Bonnema G."/>
            <person name="Tang H."/>
            <person name="Wang H."/>
            <person name="Belcram H."/>
            <person name="Zhou H."/>
            <person name="Hirakawa H."/>
            <person name="Abe H."/>
            <person name="Guo H."/>
            <person name="Wang H."/>
            <person name="Jin H."/>
            <person name="Parkin I.A."/>
            <person name="Batley J."/>
            <person name="Kim J.S."/>
            <person name="Just J."/>
            <person name="Li J."/>
            <person name="Xu J."/>
            <person name="Deng J."/>
            <person name="Kim J.A."/>
            <person name="Li J."/>
            <person name="Yu J."/>
            <person name="Meng J."/>
            <person name="Wang J."/>
            <person name="Min J."/>
            <person name="Poulain J."/>
            <person name="Wang J."/>
            <person name="Hatakeyama K."/>
            <person name="Wu K."/>
            <person name="Wang L."/>
            <person name="Fang L."/>
            <person name="Trick M."/>
            <person name="Links M.G."/>
            <person name="Zhao M."/>
            <person name="Jin M."/>
            <person name="Ramchiary N."/>
            <person name="Drou N."/>
            <person name="Berkman P.J."/>
            <person name="Cai Q."/>
            <person name="Huang Q."/>
            <person name="Li R."/>
            <person name="Tabata S."/>
            <person name="Cheng S."/>
            <person name="Zhang S."/>
            <person name="Zhang S."/>
            <person name="Huang S."/>
            <person name="Sato S."/>
            <person name="Sun S."/>
            <person name="Kwon S.J."/>
            <person name="Choi S.R."/>
            <person name="Lee T.H."/>
            <person name="Fan W."/>
            <person name="Zhao X."/>
            <person name="Tan X."/>
            <person name="Xu X."/>
            <person name="Wang Y."/>
            <person name="Qiu Y."/>
            <person name="Yin Y."/>
            <person name="Li Y."/>
            <person name="Du Y."/>
            <person name="Liao Y."/>
            <person name="Lim Y."/>
            <person name="Narusaka Y."/>
            <person name="Wang Y."/>
            <person name="Wang Z."/>
            <person name="Li Z."/>
            <person name="Wang Z."/>
            <person name="Xiong Z."/>
            <person name="Zhang Z."/>
        </authorList>
    </citation>
    <scope>NUCLEOTIDE SEQUENCE [LARGE SCALE GENOMIC DNA]</scope>
    <source>
        <strain evidence="2 3">cv. Chiifu-401-42</strain>
    </source>
</reference>
<sequence>MKRIVIQNDLKTTPMQVKSVPCFDYNRSSSMANMNTLQQMIFPDENAPIHRKKSVAAASVKTKGTVLGQRKKPVGARKALNDITNKSGAHPKASSKNKQLASAAKGEINIAGEMFLHDHSKCIKEQQSLWDDHFSADILLHHDSSSVKGKHPKYDTEMMDGKNNLTCEEPEEIPSPKLTDWLKSSTPWRSPIRHGSMVMPSTPLAWRFDSDEFTLKEDFDDFF</sequence>
<dbReference type="HOGENOM" id="CLU_1423353_0_0_1"/>
<protein>
    <submittedName>
        <fullName evidence="2">Uncharacterized protein</fullName>
    </submittedName>
</protein>
<organism evidence="2 3">
    <name type="scientific">Brassica campestris</name>
    <name type="common">Field mustard</name>
    <dbReference type="NCBI Taxonomy" id="3711"/>
    <lineage>
        <taxon>Eukaryota</taxon>
        <taxon>Viridiplantae</taxon>
        <taxon>Streptophyta</taxon>
        <taxon>Embryophyta</taxon>
        <taxon>Tracheophyta</taxon>
        <taxon>Spermatophyta</taxon>
        <taxon>Magnoliopsida</taxon>
        <taxon>eudicotyledons</taxon>
        <taxon>Gunneridae</taxon>
        <taxon>Pentapetalae</taxon>
        <taxon>rosids</taxon>
        <taxon>malvids</taxon>
        <taxon>Brassicales</taxon>
        <taxon>Brassicaceae</taxon>
        <taxon>Brassiceae</taxon>
        <taxon>Brassica</taxon>
    </lineage>
</organism>
<dbReference type="Gramene" id="Bra001538.1">
    <property type="protein sequence ID" value="Bra001538.1-P"/>
    <property type="gene ID" value="Bra001538"/>
</dbReference>
<dbReference type="InParanoid" id="M4CBF8"/>
<dbReference type="EnsemblPlants" id="Bra001538.1">
    <property type="protein sequence ID" value="Bra001538.1-P"/>
    <property type="gene ID" value="Bra001538"/>
</dbReference>
<proteinExistence type="predicted"/>
<reference evidence="2 3" key="2">
    <citation type="journal article" date="2018" name="Hortic Res">
        <title>Improved Brassica rapa reference genome by single-molecule sequencing and chromosome conformation capture technologies.</title>
        <authorList>
            <person name="Zhang L."/>
            <person name="Cai X."/>
            <person name="Wu J."/>
            <person name="Liu M."/>
            <person name="Grob S."/>
            <person name="Cheng F."/>
            <person name="Liang J."/>
            <person name="Cai C."/>
            <person name="Liu Z."/>
            <person name="Liu B."/>
            <person name="Wang F."/>
            <person name="Li S."/>
            <person name="Liu F."/>
            <person name="Li X."/>
            <person name="Cheng L."/>
            <person name="Yang W."/>
            <person name="Li M.H."/>
            <person name="Grossniklaus U."/>
            <person name="Zheng H."/>
            <person name="Wang X."/>
        </authorList>
    </citation>
    <scope>NUCLEOTIDE SEQUENCE [LARGE SCALE GENOMIC DNA]</scope>
    <source>
        <strain evidence="2 3">cv. Chiifu-401-42</strain>
    </source>
</reference>
<name>M4CBF8_BRACM</name>
<dbReference type="PANTHER" id="PTHR35125">
    <property type="entry name" value="NEURON NAVIGATOR 1-LIKE-RELATED"/>
    <property type="match status" value="1"/>
</dbReference>
<dbReference type="AlphaFoldDB" id="M4CBF8"/>
<dbReference type="eggNOG" id="ENOG502R1GX">
    <property type="taxonomic scope" value="Eukaryota"/>
</dbReference>
<feature type="region of interest" description="Disordered" evidence="1">
    <location>
        <begin position="66"/>
        <end position="101"/>
    </location>
</feature>
<dbReference type="GO" id="GO:0007346">
    <property type="term" value="P:regulation of mitotic cell cycle"/>
    <property type="evidence" value="ECO:0007669"/>
    <property type="project" value="InterPro"/>
</dbReference>
<dbReference type="Proteomes" id="UP000011750">
    <property type="component" value="Chromosome A03"/>
</dbReference>
<dbReference type="OMA" id="KYDTEMM"/>
<keyword evidence="3" id="KW-1185">Reference proteome</keyword>
<dbReference type="PANTHER" id="PTHR35125:SF4">
    <property type="entry name" value="PROTEIN PATRONUS 1"/>
    <property type="match status" value="1"/>
</dbReference>
<evidence type="ECO:0000256" key="1">
    <source>
        <dbReference type="SAM" id="MobiDB-lite"/>
    </source>
</evidence>
<dbReference type="InterPro" id="IPR039326">
    <property type="entry name" value="Patronus"/>
</dbReference>
<dbReference type="FunCoup" id="M4CBF8">
    <property type="interactions" value="74"/>
</dbReference>
<evidence type="ECO:0000313" key="3">
    <source>
        <dbReference type="Proteomes" id="UP000011750"/>
    </source>
</evidence>